<dbReference type="Pfam" id="PF22936">
    <property type="entry name" value="Pol_BBD"/>
    <property type="match status" value="1"/>
</dbReference>
<feature type="coiled-coil region" evidence="2">
    <location>
        <begin position="137"/>
        <end position="172"/>
    </location>
</feature>
<evidence type="ECO:0000313" key="5">
    <source>
        <dbReference type="EMBL" id="KAE8732520.1"/>
    </source>
</evidence>
<protein>
    <recommendedName>
        <fullName evidence="4">Integrase catalytic domain-containing protein</fullName>
    </recommendedName>
</protein>
<dbReference type="SUPFAM" id="SSF53098">
    <property type="entry name" value="Ribonuclease H-like"/>
    <property type="match status" value="1"/>
</dbReference>
<keyword evidence="1" id="KW-0378">Hydrolase</keyword>
<gene>
    <name evidence="5" type="ORF">F3Y22_tig00001860pilonHSYRG00008</name>
</gene>
<dbReference type="Gene3D" id="3.30.420.10">
    <property type="entry name" value="Ribonuclease H-like superfamily/Ribonuclease H"/>
    <property type="match status" value="1"/>
</dbReference>
<dbReference type="SUPFAM" id="SSF56672">
    <property type="entry name" value="DNA/RNA polymerases"/>
    <property type="match status" value="1"/>
</dbReference>
<evidence type="ECO:0000256" key="2">
    <source>
        <dbReference type="SAM" id="Coils"/>
    </source>
</evidence>
<dbReference type="GO" id="GO:0015074">
    <property type="term" value="P:DNA integration"/>
    <property type="evidence" value="ECO:0007669"/>
    <property type="project" value="InterPro"/>
</dbReference>
<dbReference type="EMBL" id="VEPZ02000144">
    <property type="protein sequence ID" value="KAE8732520.1"/>
    <property type="molecule type" value="Genomic_DNA"/>
</dbReference>
<feature type="region of interest" description="Disordered" evidence="3">
    <location>
        <begin position="180"/>
        <end position="203"/>
    </location>
</feature>
<dbReference type="InterPro" id="IPR012337">
    <property type="entry name" value="RNaseH-like_sf"/>
</dbReference>
<evidence type="ECO:0000313" key="6">
    <source>
        <dbReference type="Proteomes" id="UP000436088"/>
    </source>
</evidence>
<sequence length="899" mass="103832">MTVNEIKTLKNTRMKDKTTLYMLFQAVDESDFEKIASATTGKATWDTLQKVFKGDDRVKQVRLPTLRDELEGMKMKESEGVSDNITRVQTVVNQLKCKGETLKDSRVVEKILRSLTDDFENVVCAIEESKDLEELTIDDLAGSLEAHEQRKKKKKNESLEEALQANVSIKDENVLYTQNFRGRGRGRRGRNNGRGGGGRCRSGYYEEKGSQANKIGEVEDVVVGEATDQIIQMLSATTECYSEKKVEENANLVAEEETREDGVLMMTYKSTVPDRDTVWYLDTRASNHMCGHKHLFVEMQEIEEGQVSFGDASKVQVKGREKYEAFELFKKFKVLVEKTTMHYIKALRSDRGGEYMSTAFTKYCEQQGIKRFLTAPYSGQQNGVAERKNQNILDMVQSMLKSKDMPKYFWAEAIQYAVYVQNRCPHAKLVDQTPQEAWSGLKLTISHFNVFGSVAYAHVPNQRRTKIDDKSKRYIFISYDEKTKGFKLFDPIEKKVVVSRDVYVNESSSCDWEKSTEVIFEKGEASTGAIITPTIDDEDEPRQPRIYKNGDDSPSHFSSSSIQMDAKSVFLNGVLEEEVYVEQPLGYMKIGEEKKVLKLKKALYGLKQAPRAWNTRIDTYFKKNRFTQCPYKHALYVKKEKGNLLFVALYVDDLIFMGNNEEMIKDFKEAMTREFEMTDLGLMKYFLGLERWCCSRFMEEPIYTHLKAVKRILQYIRGTESLGLFYTKAEDFMLVGYSNSDWCNDVDDRKSISRYVFFLGDTTFTWLSKKQPVVTLSTCEAEYVAAGGCVYHVTWLRRLLKELNFAQEKATQIYLDSRSAIELEKNPVHHERSKHIDLKFYFIREHVKENEIELVHVKSEDQAADIFTKPLSTRLFEKMRNLLGMKDRRELSLRRGVGE</sequence>
<evidence type="ECO:0000256" key="3">
    <source>
        <dbReference type="SAM" id="MobiDB-lite"/>
    </source>
</evidence>
<evidence type="ECO:0000256" key="1">
    <source>
        <dbReference type="ARBA" id="ARBA00022750"/>
    </source>
</evidence>
<dbReference type="PANTHER" id="PTHR11439">
    <property type="entry name" value="GAG-POL-RELATED RETROTRANSPOSON"/>
    <property type="match status" value="1"/>
</dbReference>
<keyword evidence="6" id="KW-1185">Reference proteome</keyword>
<dbReference type="InterPro" id="IPR057670">
    <property type="entry name" value="SH3_retrovirus"/>
</dbReference>
<comment type="caution">
    <text evidence="5">The sequence shown here is derived from an EMBL/GenBank/DDBJ whole genome shotgun (WGS) entry which is preliminary data.</text>
</comment>
<reference evidence="5" key="1">
    <citation type="submission" date="2019-09" db="EMBL/GenBank/DDBJ databases">
        <title>Draft genome information of white flower Hibiscus syriacus.</title>
        <authorList>
            <person name="Kim Y.-M."/>
        </authorList>
    </citation>
    <scope>NUCLEOTIDE SEQUENCE [LARGE SCALE GENOMIC DNA]</scope>
    <source>
        <strain evidence="5">YM2019G1</strain>
    </source>
</reference>
<dbReference type="InterPro" id="IPR054722">
    <property type="entry name" value="PolX-like_BBD"/>
</dbReference>
<keyword evidence="1" id="KW-0645">Protease</keyword>
<dbReference type="CDD" id="cd09272">
    <property type="entry name" value="RNase_HI_RT_Ty1"/>
    <property type="match status" value="1"/>
</dbReference>
<accession>A0A6A3CTC0</accession>
<dbReference type="Pfam" id="PF07727">
    <property type="entry name" value="RVT_2"/>
    <property type="match status" value="1"/>
</dbReference>
<dbReference type="InterPro" id="IPR043502">
    <property type="entry name" value="DNA/RNA_pol_sf"/>
</dbReference>
<name>A0A6A3CTC0_HIBSY</name>
<dbReference type="InterPro" id="IPR013103">
    <property type="entry name" value="RVT_2"/>
</dbReference>
<dbReference type="InterPro" id="IPR036397">
    <property type="entry name" value="RNaseH_sf"/>
</dbReference>
<dbReference type="PANTHER" id="PTHR11439:SF517">
    <property type="entry name" value="CYSTEINE-RICH RLK (RECEPTOR-LIKE PROTEIN KINASE) 8"/>
    <property type="match status" value="1"/>
</dbReference>
<dbReference type="GO" id="GO:0003676">
    <property type="term" value="F:nucleic acid binding"/>
    <property type="evidence" value="ECO:0007669"/>
    <property type="project" value="InterPro"/>
</dbReference>
<dbReference type="Pfam" id="PF25597">
    <property type="entry name" value="SH3_retrovirus"/>
    <property type="match status" value="1"/>
</dbReference>
<dbReference type="AlphaFoldDB" id="A0A6A3CTC0"/>
<proteinExistence type="predicted"/>
<feature type="domain" description="Integrase catalytic" evidence="4">
    <location>
        <begin position="269"/>
        <end position="442"/>
    </location>
</feature>
<feature type="compositionally biased region" description="Basic residues" evidence="3">
    <location>
        <begin position="182"/>
        <end position="191"/>
    </location>
</feature>
<keyword evidence="2" id="KW-0175">Coiled coil</keyword>
<dbReference type="Proteomes" id="UP000436088">
    <property type="component" value="Unassembled WGS sequence"/>
</dbReference>
<dbReference type="PROSITE" id="PS50994">
    <property type="entry name" value="INTEGRASE"/>
    <property type="match status" value="1"/>
</dbReference>
<dbReference type="Pfam" id="PF14223">
    <property type="entry name" value="Retrotran_gag_2"/>
    <property type="match status" value="1"/>
</dbReference>
<keyword evidence="1" id="KW-0064">Aspartyl protease</keyword>
<dbReference type="InterPro" id="IPR001584">
    <property type="entry name" value="Integrase_cat-core"/>
</dbReference>
<organism evidence="5 6">
    <name type="scientific">Hibiscus syriacus</name>
    <name type="common">Rose of Sharon</name>
    <dbReference type="NCBI Taxonomy" id="106335"/>
    <lineage>
        <taxon>Eukaryota</taxon>
        <taxon>Viridiplantae</taxon>
        <taxon>Streptophyta</taxon>
        <taxon>Embryophyta</taxon>
        <taxon>Tracheophyta</taxon>
        <taxon>Spermatophyta</taxon>
        <taxon>Magnoliopsida</taxon>
        <taxon>eudicotyledons</taxon>
        <taxon>Gunneridae</taxon>
        <taxon>Pentapetalae</taxon>
        <taxon>rosids</taxon>
        <taxon>malvids</taxon>
        <taxon>Malvales</taxon>
        <taxon>Malvaceae</taxon>
        <taxon>Malvoideae</taxon>
        <taxon>Hibiscus</taxon>
    </lineage>
</organism>
<evidence type="ECO:0000259" key="4">
    <source>
        <dbReference type="PROSITE" id="PS50994"/>
    </source>
</evidence>
<dbReference type="GO" id="GO:0004190">
    <property type="term" value="F:aspartic-type endopeptidase activity"/>
    <property type="evidence" value="ECO:0007669"/>
    <property type="project" value="UniProtKB-KW"/>
</dbReference>